<feature type="domain" description="Protein kinase" evidence="2">
    <location>
        <begin position="192"/>
        <end position="509"/>
    </location>
</feature>
<evidence type="ECO:0000313" key="4">
    <source>
        <dbReference type="Proteomes" id="UP000775872"/>
    </source>
</evidence>
<comment type="caution">
    <text evidence="3">The sequence shown here is derived from an EMBL/GenBank/DDBJ whole genome shotgun (WGS) entry which is preliminary data.</text>
</comment>
<sequence>MDRKKSLQPVTYGMLKQCMKNFRPTDEFSTFLPREYIFELASEKSVASTLSSTDLFQEDEVDEVARYVAKKAPRLFLSLIFAGCLPLLKVLVKNKFTDVDLPIAYEGSPESASDIQRLCHTDQLEIPFNSARPSEYFRQLDEKPLDDFIEDQWAFIAPAFSTREFSTYVFHPSRRFPYSPPAKPVRHAGSFFSVVWNVILHDYGWDYRLNYYTSKSQKGTEVAIKSLSTADDDSGVKVDEFYKREVETLKRMTDMAAAGEKHLIRAIAAYGSGNKRHFIFPWANGGNLDQFWQSFDSTKSDGRDSRIEWSLEQMVGIAQALTKLHESGVRHGDIKPQNILHFTYAPGSVSGDLVISDVGLAKYHEAYTRDRTKYTTTKSVTVDYQPPEPEKLVRSRVYDNWSLGCVFLEFTIWIVEGYTGLSKFRSNLKDKNNFKRFWAYGAEDVPEVHRVVLDKMGEMQQEGPLAYLTRPMADLISTKLLIAGNTYNPSEEHRILEDLIHIQRSHEKILRDGPEPPQAIGRDQQDVSSGSIDQERTGISNKHTTKLKDEWQNTTDRTLANRIIAELGWPSVRPPLEPSVLCELCNNWNPETPIWELGRDIDELKHGSQACSLCQLLLQCLSSANLKSGELITLFREEQSYTLRLVPGGPSLISLYSDPGPASEDRSYPPPGLPLLPHPASRQQSQLLNRWIHECNDTHKCMVETQDGRAPCGQMPTRMIDVGKDENSPVRLVESALLPKDKCAALSHRWGDVSQYGQFCTLDSNIDDFKQSIPYDYLPKSFQDAIRVTRAIGVPYLWIDSLCIIQRNAQDWEKESSRMEDVFNSAYCVLAATSAASSLEGFLGEREPRESVIVQSPRGPIYVCRAIDDFDSHVQRGLLNSRGWVLQERALARRTLHFTSTQIYWECGETIHCETLAQLKNPQSQFLGDADFPNSGLQYYKDERIRLIQHLYELYSGLGLSYPTDRPKAILGLERRLGRVFKSHAQHGIFGLFFFRMLLWRAQERGKLTRTFRPEERRVPSWSWMACAGAITYMDVPFNKVTWLDNLKNPFTSTEMEVTDEWDGRLFAKANDLITFSWSKKVDLVLDFEVQKHGFSNWKCVLLGKEKGDSSSNGPSYYVLLIAVVPGTVPFIWQRIGVGKVHHTLISPKTIRVMVG</sequence>
<evidence type="ECO:0000313" key="3">
    <source>
        <dbReference type="EMBL" id="CAH0044312.1"/>
    </source>
</evidence>
<dbReference type="InterPro" id="IPR010730">
    <property type="entry name" value="HET"/>
</dbReference>
<reference evidence="3" key="1">
    <citation type="submission" date="2021-10" db="EMBL/GenBank/DDBJ databases">
        <authorList>
            <person name="Piombo E."/>
        </authorList>
    </citation>
    <scope>NUCLEOTIDE SEQUENCE</scope>
</reference>
<dbReference type="Proteomes" id="UP000775872">
    <property type="component" value="Unassembled WGS sequence"/>
</dbReference>
<gene>
    <name evidence="3" type="ORF">CSOL1703_00010052</name>
</gene>
<feature type="compositionally biased region" description="Polar residues" evidence="1">
    <location>
        <begin position="526"/>
        <end position="535"/>
    </location>
</feature>
<dbReference type="OrthoDB" id="5125733at2759"/>
<dbReference type="Pfam" id="PF06985">
    <property type="entry name" value="HET"/>
    <property type="match status" value="1"/>
</dbReference>
<dbReference type="SMART" id="SM00220">
    <property type="entry name" value="S_TKc"/>
    <property type="match status" value="1"/>
</dbReference>
<dbReference type="AlphaFoldDB" id="A0A9N9W4E4"/>
<protein>
    <recommendedName>
        <fullName evidence="2">Protein kinase domain-containing protein</fullName>
    </recommendedName>
</protein>
<dbReference type="GO" id="GO:0005524">
    <property type="term" value="F:ATP binding"/>
    <property type="evidence" value="ECO:0007669"/>
    <property type="project" value="InterPro"/>
</dbReference>
<dbReference type="PANTHER" id="PTHR33112">
    <property type="entry name" value="DOMAIN PROTEIN, PUTATIVE-RELATED"/>
    <property type="match status" value="1"/>
</dbReference>
<dbReference type="PROSITE" id="PS50011">
    <property type="entry name" value="PROTEIN_KINASE_DOM"/>
    <property type="match status" value="1"/>
</dbReference>
<organism evidence="3 4">
    <name type="scientific">Clonostachys solani</name>
    <dbReference type="NCBI Taxonomy" id="160281"/>
    <lineage>
        <taxon>Eukaryota</taxon>
        <taxon>Fungi</taxon>
        <taxon>Dikarya</taxon>
        <taxon>Ascomycota</taxon>
        <taxon>Pezizomycotina</taxon>
        <taxon>Sordariomycetes</taxon>
        <taxon>Hypocreomycetidae</taxon>
        <taxon>Hypocreales</taxon>
        <taxon>Bionectriaceae</taxon>
        <taxon>Clonostachys</taxon>
    </lineage>
</organism>
<dbReference type="InterPro" id="IPR000719">
    <property type="entry name" value="Prot_kinase_dom"/>
</dbReference>
<dbReference type="GO" id="GO:0004672">
    <property type="term" value="F:protein kinase activity"/>
    <property type="evidence" value="ECO:0007669"/>
    <property type="project" value="InterPro"/>
</dbReference>
<proteinExistence type="predicted"/>
<evidence type="ECO:0000256" key="1">
    <source>
        <dbReference type="SAM" id="MobiDB-lite"/>
    </source>
</evidence>
<dbReference type="PANTHER" id="PTHR33112:SF10">
    <property type="entry name" value="TOL"/>
    <property type="match status" value="1"/>
</dbReference>
<dbReference type="EMBL" id="CABFOC020000005">
    <property type="protein sequence ID" value="CAH0044312.1"/>
    <property type="molecule type" value="Genomic_DNA"/>
</dbReference>
<dbReference type="InterPro" id="IPR011009">
    <property type="entry name" value="Kinase-like_dom_sf"/>
</dbReference>
<dbReference type="CDD" id="cd00180">
    <property type="entry name" value="PKc"/>
    <property type="match status" value="1"/>
</dbReference>
<dbReference type="Gene3D" id="1.10.510.10">
    <property type="entry name" value="Transferase(Phosphotransferase) domain 1"/>
    <property type="match status" value="1"/>
</dbReference>
<name>A0A9N9W4E4_9HYPO</name>
<dbReference type="Pfam" id="PF00069">
    <property type="entry name" value="Pkinase"/>
    <property type="match status" value="1"/>
</dbReference>
<keyword evidence="4" id="KW-1185">Reference proteome</keyword>
<feature type="region of interest" description="Disordered" evidence="1">
    <location>
        <begin position="512"/>
        <end position="535"/>
    </location>
</feature>
<dbReference type="SUPFAM" id="SSF56112">
    <property type="entry name" value="Protein kinase-like (PK-like)"/>
    <property type="match status" value="1"/>
</dbReference>
<evidence type="ECO:0000259" key="2">
    <source>
        <dbReference type="PROSITE" id="PS50011"/>
    </source>
</evidence>
<accession>A0A9N9W4E4</accession>